<feature type="compositionally biased region" description="Pro residues" evidence="4">
    <location>
        <begin position="195"/>
        <end position="217"/>
    </location>
</feature>
<feature type="compositionally biased region" description="Basic residues" evidence="4">
    <location>
        <begin position="88"/>
        <end position="102"/>
    </location>
</feature>
<evidence type="ECO:0000256" key="4">
    <source>
        <dbReference type="SAM" id="MobiDB-lite"/>
    </source>
</evidence>
<dbReference type="InterPro" id="IPR002068">
    <property type="entry name" value="A-crystallin/Hsp20_dom"/>
</dbReference>
<accession>A0A4R8Q3U9</accession>
<organism evidence="6 7">
    <name type="scientific">Colletotrichum spinosum</name>
    <dbReference type="NCBI Taxonomy" id="1347390"/>
    <lineage>
        <taxon>Eukaryota</taxon>
        <taxon>Fungi</taxon>
        <taxon>Dikarya</taxon>
        <taxon>Ascomycota</taxon>
        <taxon>Pezizomycotina</taxon>
        <taxon>Sordariomycetes</taxon>
        <taxon>Hypocreomycetidae</taxon>
        <taxon>Glomerellales</taxon>
        <taxon>Glomerellaceae</taxon>
        <taxon>Colletotrichum</taxon>
        <taxon>Colletotrichum orbiculare species complex</taxon>
    </lineage>
</organism>
<reference evidence="6 7" key="1">
    <citation type="submission" date="2018-11" db="EMBL/GenBank/DDBJ databases">
        <title>Genome sequence and assembly of Colletotrichum spinosum.</title>
        <authorList>
            <person name="Gan P."/>
            <person name="Shirasu K."/>
        </authorList>
    </citation>
    <scope>NUCLEOTIDE SEQUENCE [LARGE SCALE GENOMIC DNA]</scope>
    <source>
        <strain evidence="6 7">CBS 515.97</strain>
    </source>
</reference>
<keyword evidence="1 6" id="KW-0346">Stress response</keyword>
<evidence type="ECO:0000256" key="3">
    <source>
        <dbReference type="RuleBase" id="RU003616"/>
    </source>
</evidence>
<evidence type="ECO:0000313" key="7">
    <source>
        <dbReference type="Proteomes" id="UP000295083"/>
    </source>
</evidence>
<dbReference type="AlphaFoldDB" id="A0A4R8Q3U9"/>
<sequence>MSWSGPNSNSNPFSRSGGPQQFWSWVHSLDPNATGTGADVDHSDHPAGPWGRGTPPGFPFHGAEVAFGGPGGWGSWGPHEGWGESRRGGHGRRGGRGRHGPHGRHESDEPADETSREAEEAEVSDKEKDDSPETLREVPEDSGPEHGPHGPSRRGCGRFGHRGDPWRHSRHHHHHHHHHAGPHHGPHGSHGPGTRGPPPPFSPPPFGAAPPPTPPYSHAPFDVTNILNHFAGHPLAQQLRDWATRFGGGLNNPNPSSNNNNNTREGCDSAGAGDDSSFMPPVDTFVTERSYVLHFALPGAKKEDIGVDWDTDKGELRVAGVVYRPGDEEFLATMASSERRVGVFSRSVAIPSAGSDREEIDAVAIAAKMEDGVLIVTVPKLEKEWTEIHKVDIE</sequence>
<dbReference type="EMBL" id="QAPG01000171">
    <property type="protein sequence ID" value="TDZ29845.1"/>
    <property type="molecule type" value="Genomic_DNA"/>
</dbReference>
<feature type="compositionally biased region" description="Basic residues" evidence="4">
    <location>
        <begin position="168"/>
        <end position="187"/>
    </location>
</feature>
<protein>
    <submittedName>
        <fullName evidence="6">Heat shock protein 16</fullName>
    </submittedName>
</protein>
<feature type="domain" description="SHSP" evidence="5">
    <location>
        <begin position="273"/>
        <end position="394"/>
    </location>
</feature>
<dbReference type="Gene3D" id="2.60.40.790">
    <property type="match status" value="1"/>
</dbReference>
<comment type="similarity">
    <text evidence="2 3">Belongs to the small heat shock protein (HSP20) family.</text>
</comment>
<feature type="region of interest" description="Disordered" evidence="4">
    <location>
        <begin position="246"/>
        <end position="275"/>
    </location>
</feature>
<feature type="compositionally biased region" description="Low complexity" evidence="4">
    <location>
        <begin position="251"/>
        <end position="262"/>
    </location>
</feature>
<dbReference type="PROSITE" id="PS01031">
    <property type="entry name" value="SHSP"/>
    <property type="match status" value="1"/>
</dbReference>
<evidence type="ECO:0000259" key="5">
    <source>
        <dbReference type="PROSITE" id="PS01031"/>
    </source>
</evidence>
<dbReference type="InterPro" id="IPR008978">
    <property type="entry name" value="HSP20-like_chaperone"/>
</dbReference>
<dbReference type="PANTHER" id="PTHR11527">
    <property type="entry name" value="HEAT-SHOCK PROTEIN 20 FAMILY MEMBER"/>
    <property type="match status" value="1"/>
</dbReference>
<dbReference type="InterPro" id="IPR031107">
    <property type="entry name" value="Small_HSP"/>
</dbReference>
<name>A0A4R8Q3U9_9PEZI</name>
<proteinExistence type="inferred from homology"/>
<evidence type="ECO:0000256" key="2">
    <source>
        <dbReference type="PROSITE-ProRule" id="PRU00285"/>
    </source>
</evidence>
<feature type="region of interest" description="Disordered" evidence="4">
    <location>
        <begin position="1"/>
        <end position="217"/>
    </location>
</feature>
<dbReference type="SUPFAM" id="SSF49764">
    <property type="entry name" value="HSP20-like chaperones"/>
    <property type="match status" value="1"/>
</dbReference>
<feature type="compositionally biased region" description="Polar residues" evidence="4">
    <location>
        <begin position="1"/>
        <end position="23"/>
    </location>
</feature>
<comment type="caution">
    <text evidence="6">The sequence shown here is derived from an EMBL/GenBank/DDBJ whole genome shotgun (WGS) entry which is preliminary data.</text>
</comment>
<dbReference type="CDD" id="cd06464">
    <property type="entry name" value="ACD_sHsps-like"/>
    <property type="match status" value="1"/>
</dbReference>
<feature type="compositionally biased region" description="Basic residues" evidence="4">
    <location>
        <begin position="151"/>
        <end position="160"/>
    </location>
</feature>
<evidence type="ECO:0000313" key="6">
    <source>
        <dbReference type="EMBL" id="TDZ29845.1"/>
    </source>
</evidence>
<dbReference type="Proteomes" id="UP000295083">
    <property type="component" value="Unassembled WGS sequence"/>
</dbReference>
<dbReference type="Pfam" id="PF00011">
    <property type="entry name" value="HSP20"/>
    <property type="match status" value="1"/>
</dbReference>
<gene>
    <name evidence="6" type="primary">hsp16</name>
    <name evidence="6" type="ORF">C8035_v004028</name>
</gene>
<keyword evidence="7" id="KW-1185">Reference proteome</keyword>
<evidence type="ECO:0000256" key="1">
    <source>
        <dbReference type="ARBA" id="ARBA00023016"/>
    </source>
</evidence>
<feature type="compositionally biased region" description="Basic and acidic residues" evidence="4">
    <location>
        <begin position="103"/>
        <end position="148"/>
    </location>
</feature>